<feature type="region of interest" description="Disordered" evidence="7">
    <location>
        <begin position="714"/>
        <end position="827"/>
    </location>
</feature>
<evidence type="ECO:0000313" key="10">
    <source>
        <dbReference type="EMBL" id="CAE0368042.1"/>
    </source>
</evidence>
<dbReference type="GO" id="GO:0008270">
    <property type="term" value="F:zinc ion binding"/>
    <property type="evidence" value="ECO:0007669"/>
    <property type="project" value="UniProtKB-KW"/>
</dbReference>
<dbReference type="EMBL" id="HBIJ01012990">
    <property type="protein sequence ID" value="CAE0368041.1"/>
    <property type="molecule type" value="Transcribed_RNA"/>
</dbReference>
<dbReference type="PROSITE" id="PS00518">
    <property type="entry name" value="ZF_RING_1"/>
    <property type="match status" value="1"/>
</dbReference>
<evidence type="ECO:0000256" key="3">
    <source>
        <dbReference type="ARBA" id="ARBA00022763"/>
    </source>
</evidence>
<dbReference type="GO" id="GO:0005634">
    <property type="term" value="C:nucleus"/>
    <property type="evidence" value="ECO:0007669"/>
    <property type="project" value="UniProtKB-SubCell"/>
</dbReference>
<proteinExistence type="predicted"/>
<evidence type="ECO:0000259" key="8">
    <source>
        <dbReference type="PROSITE" id="PS50172"/>
    </source>
</evidence>
<accession>A0A6S8DFY0</accession>
<keyword evidence="3" id="KW-0227">DNA damage</keyword>
<dbReference type="SUPFAM" id="SSF52113">
    <property type="entry name" value="BRCT domain"/>
    <property type="match status" value="1"/>
</dbReference>
<keyword evidence="2" id="KW-0479">Metal-binding</keyword>
<feature type="region of interest" description="Disordered" evidence="7">
    <location>
        <begin position="164"/>
        <end position="188"/>
    </location>
</feature>
<evidence type="ECO:0000256" key="5">
    <source>
        <dbReference type="ARBA" id="ARBA00022833"/>
    </source>
</evidence>
<evidence type="ECO:0000256" key="4">
    <source>
        <dbReference type="ARBA" id="ARBA00022771"/>
    </source>
</evidence>
<reference evidence="10" key="1">
    <citation type="submission" date="2021-01" db="EMBL/GenBank/DDBJ databases">
        <authorList>
            <person name="Corre E."/>
            <person name="Pelletier E."/>
            <person name="Niang G."/>
            <person name="Scheremetjew M."/>
            <person name="Finn R."/>
            <person name="Kale V."/>
            <person name="Holt S."/>
            <person name="Cochrane G."/>
            <person name="Meng A."/>
            <person name="Brown T."/>
            <person name="Cohen L."/>
        </authorList>
    </citation>
    <scope>NUCLEOTIDE SEQUENCE</scope>
    <source>
        <strain evidence="10">CCMP1510</strain>
    </source>
</reference>
<dbReference type="InterPro" id="IPR001357">
    <property type="entry name" value="BRCT_dom"/>
</dbReference>
<keyword evidence="5" id="KW-0862">Zinc</keyword>
<feature type="region of interest" description="Disordered" evidence="7">
    <location>
        <begin position="468"/>
        <end position="563"/>
    </location>
</feature>
<dbReference type="InterPro" id="IPR051579">
    <property type="entry name" value="DDR_Transcriptional_Reg"/>
</dbReference>
<dbReference type="InterPro" id="IPR036420">
    <property type="entry name" value="BRCT_dom_sf"/>
</dbReference>
<dbReference type="InterPro" id="IPR017907">
    <property type="entry name" value="Znf_RING_CS"/>
</dbReference>
<feature type="compositionally biased region" description="Basic residues" evidence="7">
    <location>
        <begin position="170"/>
        <end position="187"/>
    </location>
</feature>
<dbReference type="SUPFAM" id="SSF57850">
    <property type="entry name" value="RING/U-box"/>
    <property type="match status" value="1"/>
</dbReference>
<sequence>MSSACFLPCGHMYCEPCLLVHTKDEYLCPECCVPFYRNDLHKSKEMDHVLNVVRTTIFGTDSSNREEEKNDMNGNKDFKYRIGDFVIVSRLFTPGNRREGGPATVMNIKQGLYEVQYLLHKGRDRDLREDELDSYDPDAKPKKRQSSSNAAFFIAEPVLIQRQRNEQSNKIKRKATVPTNKNKHPPLQKRTNFPIVLTAVKIGTTIEKGIELCAKLVPVHEAEFIVTNTNLRRTPKLMAGIASGARHVIDKEWLMASARAGTALDHRNFIITDRNAEKKWNFSLQASLNKDAGQFFRHLFFLPAPSCAQQLPPPVDLRLIVSAVGGILIESVNDAFKQETNGGLVVLVTPDVDSHLSIIDIMFATSGRRKANLIKRLSKCFPQGNTLCDIETLFRSTLNKERILLTQPQTNIFDSGSLQDKDQTNRLSAIHEDGQHILDEEHICGAQKHTSNLGKNISRDLVTHLAPSSSLARSAKEQEVVQPPNISDDSTDVSAARAVPQKEIDDATDVSEAPRHHQASEVSSPKPIDDATDISEIPPPKVLLQGKSTSNSETPISLHSNDVTLPHLSQIGDSYRDEPTLNNTQDVDRFLKSMIPESSTSLPKGQSLETQSSSELLIPRLSDIGDSFRNEPTLHDTLEVDNLIKSGLAAVGITNYEELDEEADQTTNQISVRNMIPPREFATLQPLDGTPEDSQALMDSSRVSYIVPPRNFSTLLPLDGTPEDSQMIPHLPQDDDNDSDKTSVSDMPKKNPPKPPQKNQENTRVALKQTLIHLPKPPSKRPCPITKQTSRRGRETEFLKRRPMQSDIRSHLLSSSSSLSKKKRKQC</sequence>
<dbReference type="PANTHER" id="PTHR23196">
    <property type="entry name" value="PAX TRANSCRIPTION ACTIVATION DOMAIN INTERACTING PROTEIN"/>
    <property type="match status" value="1"/>
</dbReference>
<dbReference type="GO" id="GO:0006974">
    <property type="term" value="P:DNA damage response"/>
    <property type="evidence" value="ECO:0007669"/>
    <property type="project" value="UniProtKB-KW"/>
</dbReference>
<keyword evidence="4" id="KW-0863">Zinc-finger</keyword>
<dbReference type="InterPro" id="IPR013083">
    <property type="entry name" value="Znf_RING/FYVE/PHD"/>
</dbReference>
<evidence type="ECO:0000256" key="7">
    <source>
        <dbReference type="SAM" id="MobiDB-lite"/>
    </source>
</evidence>
<dbReference type="Gene3D" id="3.40.50.10190">
    <property type="entry name" value="BRCT domain"/>
    <property type="match status" value="1"/>
</dbReference>
<organism evidence="10">
    <name type="scientific">Aureoumbra lagunensis</name>
    <dbReference type="NCBI Taxonomy" id="44058"/>
    <lineage>
        <taxon>Eukaryota</taxon>
        <taxon>Sar</taxon>
        <taxon>Stramenopiles</taxon>
        <taxon>Ochrophyta</taxon>
        <taxon>Pelagophyceae</taxon>
        <taxon>Pelagomonadales</taxon>
        <taxon>Aureoumbra</taxon>
    </lineage>
</organism>
<comment type="subcellular location">
    <subcellularLocation>
        <location evidence="1">Nucleus</location>
    </subcellularLocation>
</comment>
<dbReference type="AlphaFoldDB" id="A0A6S8DFY0"/>
<dbReference type="EMBL" id="HBIJ01012991">
    <property type="protein sequence ID" value="CAE0368042.1"/>
    <property type="molecule type" value="Transcribed_RNA"/>
</dbReference>
<keyword evidence="6" id="KW-0539">Nucleus</keyword>
<evidence type="ECO:0000256" key="6">
    <source>
        <dbReference type="ARBA" id="ARBA00023242"/>
    </source>
</evidence>
<name>A0A6S8DFY0_9STRA</name>
<protein>
    <recommendedName>
        <fullName evidence="8">BRCT domain-containing protein</fullName>
    </recommendedName>
</protein>
<feature type="domain" description="BRCT" evidence="8">
    <location>
        <begin position="209"/>
        <end position="271"/>
    </location>
</feature>
<gene>
    <name evidence="9" type="ORF">ALAG00032_LOCUS8798</name>
    <name evidence="10" type="ORF">ALAG00032_LOCUS8799</name>
</gene>
<evidence type="ECO:0000313" key="9">
    <source>
        <dbReference type="EMBL" id="CAE0368041.1"/>
    </source>
</evidence>
<dbReference type="Gene3D" id="3.30.40.10">
    <property type="entry name" value="Zinc/RING finger domain, C3HC4 (zinc finger)"/>
    <property type="match status" value="1"/>
</dbReference>
<feature type="compositionally biased region" description="Polar residues" evidence="7">
    <location>
        <begin position="546"/>
        <end position="563"/>
    </location>
</feature>
<evidence type="ECO:0000256" key="1">
    <source>
        <dbReference type="ARBA" id="ARBA00004123"/>
    </source>
</evidence>
<evidence type="ECO:0000256" key="2">
    <source>
        <dbReference type="ARBA" id="ARBA00022723"/>
    </source>
</evidence>
<dbReference type="PROSITE" id="PS50172">
    <property type="entry name" value="BRCT"/>
    <property type="match status" value="1"/>
</dbReference>
<dbReference type="PANTHER" id="PTHR23196:SF1">
    <property type="entry name" value="PAX-INTERACTING PROTEIN 1"/>
    <property type="match status" value="1"/>
</dbReference>
<feature type="compositionally biased region" description="Basic and acidic residues" evidence="7">
    <location>
        <begin position="739"/>
        <end position="749"/>
    </location>
</feature>